<dbReference type="PANTHER" id="PTHR39069">
    <property type="entry name" value="ECDYSONE-INDUCIBLE GENE E1, ISOFORM A"/>
    <property type="match status" value="1"/>
</dbReference>
<organism evidence="2 3">
    <name type="scientific">Dimorphilus gyrociliatus</name>
    <dbReference type="NCBI Taxonomy" id="2664684"/>
    <lineage>
        <taxon>Eukaryota</taxon>
        <taxon>Metazoa</taxon>
        <taxon>Spiralia</taxon>
        <taxon>Lophotrochozoa</taxon>
        <taxon>Annelida</taxon>
        <taxon>Polychaeta</taxon>
        <taxon>Polychaeta incertae sedis</taxon>
        <taxon>Dinophilidae</taxon>
        <taxon>Dimorphilus</taxon>
    </lineage>
</organism>
<protein>
    <submittedName>
        <fullName evidence="2">DgyrCDS5502</fullName>
    </submittedName>
</protein>
<reference evidence="2 3" key="1">
    <citation type="submission" date="2020-08" db="EMBL/GenBank/DDBJ databases">
        <authorList>
            <person name="Hejnol A."/>
        </authorList>
    </citation>
    <scope>NUCLEOTIDE SEQUENCE [LARGE SCALE GENOMIC DNA]</scope>
</reference>
<dbReference type="Proteomes" id="UP000549394">
    <property type="component" value="Unassembled WGS sequence"/>
</dbReference>
<keyword evidence="3" id="KW-1185">Reference proteome</keyword>
<evidence type="ECO:0000313" key="2">
    <source>
        <dbReference type="EMBL" id="CAD5116631.1"/>
    </source>
</evidence>
<keyword evidence="1" id="KW-0732">Signal</keyword>
<dbReference type="PANTHER" id="PTHR39069:SF8">
    <property type="entry name" value="FI17111P1"/>
    <property type="match status" value="1"/>
</dbReference>
<feature type="signal peptide" evidence="1">
    <location>
        <begin position="1"/>
        <end position="19"/>
    </location>
</feature>
<name>A0A7I8VPW1_9ANNE</name>
<feature type="chain" id="PRO_5029608734" evidence="1">
    <location>
        <begin position="20"/>
        <end position="263"/>
    </location>
</feature>
<dbReference type="AlphaFoldDB" id="A0A7I8VPW1"/>
<sequence length="263" mass="29941">MKVYNTFTSLILLAGFVESYLFCYKDEHCSTGYCDVKLLKSEIVCQYGKCGCPKGQYMRYNKCFPKRQHGDACHGFNECSEEDNLNCIQNICKCRHDLYKVENRKCVPKKPVKLGEKCRFNNKVEGLCIVESSYCKYDTCTCIPPLVRDGNICRRRQYKEACSTKEKCPPPFSCINKKCECRQDKKLFKVTKPNGETWNVCSKDAEIIKSTAKGENHSCGTAWAGSMEKKIKIWVISCPDHMTCASCTDADDSVKSVCRKKAT</sequence>
<proteinExistence type="predicted"/>
<evidence type="ECO:0000256" key="1">
    <source>
        <dbReference type="SAM" id="SignalP"/>
    </source>
</evidence>
<accession>A0A7I8VPW1</accession>
<comment type="caution">
    <text evidence="2">The sequence shown here is derived from an EMBL/GenBank/DDBJ whole genome shotgun (WGS) entry which is preliminary data.</text>
</comment>
<evidence type="ECO:0000313" key="3">
    <source>
        <dbReference type="Proteomes" id="UP000549394"/>
    </source>
</evidence>
<gene>
    <name evidence="2" type="ORF">DGYR_LOCUS5236</name>
</gene>
<dbReference type="EMBL" id="CAJFCJ010000006">
    <property type="protein sequence ID" value="CAD5116631.1"/>
    <property type="molecule type" value="Genomic_DNA"/>
</dbReference>